<dbReference type="Gene3D" id="3.30.565.10">
    <property type="entry name" value="Histidine kinase-like ATPase, C-terminal domain"/>
    <property type="match status" value="1"/>
</dbReference>
<dbReference type="FunFam" id="3.30.565.10:FF:000006">
    <property type="entry name" value="Sensor histidine kinase WalK"/>
    <property type="match status" value="1"/>
</dbReference>
<dbReference type="SMART" id="SM00086">
    <property type="entry name" value="PAC"/>
    <property type="match status" value="2"/>
</dbReference>
<evidence type="ECO:0000259" key="12">
    <source>
        <dbReference type="PROSITE" id="PS50112"/>
    </source>
</evidence>
<dbReference type="SUPFAM" id="SSF55874">
    <property type="entry name" value="ATPase domain of HSP90 chaperone/DNA topoisomerase II/histidine kinase"/>
    <property type="match status" value="1"/>
</dbReference>
<dbReference type="InterPro" id="IPR036890">
    <property type="entry name" value="HATPase_C_sf"/>
</dbReference>
<dbReference type="SUPFAM" id="SSF47384">
    <property type="entry name" value="Homodimeric domain of signal transducing histidine kinase"/>
    <property type="match status" value="1"/>
</dbReference>
<proteinExistence type="predicted"/>
<sequence>MAFYPRIAPCLWSFFRASPPSVIVDSLCTWVNQSCDPAGAVRARAPAFFRPPGTRLCLAFACGMILHRELDLVGLQRRAPAPGSVGPGLMPCREAQDGMTPVMHSEQKFFDLLETLEDGAVYFDGQDRLVYVNARYMAMFEALKPLLVPGRTFSDLIHALVEVGYVDPGTDGGACWIAERLKRRARREASEVRLSNGHWALARDQVFRDGSSLTLVRDITAMKRRAEMLEESKRRVLEIETRLSRALESTTQGFYLCDDEDRIVLCNHRVMELLPGLKPPPGRTSYYEMMSLACFLGAIPAAQRNPGRWLGLCLARHKAPRGPWDFLNAKGRWVRVIESPTPEGGRVGVMIDITDTHKASEMARQREQRLDGIMRAMIDGVIVVDGQGLIQSLNPAAERMFGYRAEDLVGASLAVLVPGREVRRLLAAVRPREDRPSLGPGREVVGRRRDGSEFPVELGVSQVHLGGQPLYTAVTRDITERKKAEARLRESEERQALALSAINEAIVDWDVDRDQMTYSDRIRDVIGADPATITTSRDWLALVHPDDVEGYRAELGRVLSGTSDLFSAEIRLANREETWVRHQASARRGPEGRLVRLIGSVADVTDRRKAQERLLEAKEQAELASRAKSEFLANMSHELRTPLNAIIGFSEIIQNEMFGSVGARQYRDYAVNISESGRHLLDVINDILDVSRVEAGRMQVFFEPVAVVRILEAVRRLISERAQAAGVALTFDTQGALPLVDGEPRRLKQVLINLLSNAIKFTPASGTVRVVTRSEADFLEIQVIDSGIGMAPEDIPVALQAFGQVDATLARRYDGTGLGLPLSKALVELHGGSLTLASALGKGTTVCVRLPARRPVEGEKAGEARPPQTPRSR</sequence>
<dbReference type="InterPro" id="IPR005467">
    <property type="entry name" value="His_kinase_dom"/>
</dbReference>
<dbReference type="PROSITE" id="PS50112">
    <property type="entry name" value="PAS"/>
    <property type="match status" value="2"/>
</dbReference>
<evidence type="ECO:0000256" key="3">
    <source>
        <dbReference type="ARBA" id="ARBA00012438"/>
    </source>
</evidence>
<evidence type="ECO:0000256" key="9">
    <source>
        <dbReference type="ARBA" id="ARBA00023012"/>
    </source>
</evidence>
<evidence type="ECO:0000313" key="15">
    <source>
        <dbReference type="Proteomes" id="UP000033220"/>
    </source>
</evidence>
<reference evidence="14 15" key="1">
    <citation type="submission" date="2012-02" db="EMBL/GenBank/DDBJ databases">
        <title>Shotgun genome sequence of Phaeospirillum photometricum DSM 122.</title>
        <authorList>
            <person name="Duquesne K."/>
            <person name="Sturgis J."/>
        </authorList>
    </citation>
    <scope>NUCLEOTIDE SEQUENCE [LARGE SCALE GENOMIC DNA]</scope>
    <source>
        <strain evidence="15">DSM122</strain>
    </source>
</reference>
<dbReference type="InterPro" id="IPR035965">
    <property type="entry name" value="PAS-like_dom_sf"/>
</dbReference>
<evidence type="ECO:0000256" key="2">
    <source>
        <dbReference type="ARBA" id="ARBA00004370"/>
    </source>
</evidence>
<dbReference type="Gene3D" id="1.10.287.130">
    <property type="match status" value="1"/>
</dbReference>
<dbReference type="InterPro" id="IPR003594">
    <property type="entry name" value="HATPase_dom"/>
</dbReference>
<dbReference type="Pfam" id="PF12860">
    <property type="entry name" value="PAS_7"/>
    <property type="match status" value="2"/>
</dbReference>
<organism evidence="14 15">
    <name type="scientific">Pararhodospirillum photometricum DSM 122</name>
    <dbReference type="NCBI Taxonomy" id="1150469"/>
    <lineage>
        <taxon>Bacteria</taxon>
        <taxon>Pseudomonadati</taxon>
        <taxon>Pseudomonadota</taxon>
        <taxon>Alphaproteobacteria</taxon>
        <taxon>Rhodospirillales</taxon>
        <taxon>Rhodospirillaceae</taxon>
        <taxon>Pararhodospirillum</taxon>
    </lineage>
</organism>
<comment type="catalytic activity">
    <reaction evidence="1">
        <text>ATP + protein L-histidine = ADP + protein N-phospho-L-histidine.</text>
        <dbReference type="EC" id="2.7.13.3"/>
    </reaction>
</comment>
<dbReference type="EMBL" id="HE663493">
    <property type="protein sequence ID" value="CCG07445.1"/>
    <property type="molecule type" value="Genomic_DNA"/>
</dbReference>
<dbReference type="SMART" id="SM00388">
    <property type="entry name" value="HisKA"/>
    <property type="match status" value="1"/>
</dbReference>
<dbReference type="SMART" id="SM00387">
    <property type="entry name" value="HATPase_c"/>
    <property type="match status" value="1"/>
</dbReference>
<keyword evidence="5 14" id="KW-0808">Transferase</keyword>
<dbReference type="PANTHER" id="PTHR43047">
    <property type="entry name" value="TWO-COMPONENT HISTIDINE PROTEIN KINASE"/>
    <property type="match status" value="1"/>
</dbReference>
<dbReference type="Gene3D" id="3.30.450.20">
    <property type="entry name" value="PAS domain"/>
    <property type="match status" value="4"/>
</dbReference>
<dbReference type="PROSITE" id="PS50109">
    <property type="entry name" value="HIS_KIN"/>
    <property type="match status" value="1"/>
</dbReference>
<dbReference type="EC" id="2.7.13.3" evidence="3"/>
<dbReference type="Pfam" id="PF08447">
    <property type="entry name" value="PAS_3"/>
    <property type="match status" value="1"/>
</dbReference>
<evidence type="ECO:0000256" key="8">
    <source>
        <dbReference type="ARBA" id="ARBA00022840"/>
    </source>
</evidence>
<dbReference type="OrthoDB" id="8477115at2"/>
<evidence type="ECO:0000256" key="4">
    <source>
        <dbReference type="ARBA" id="ARBA00022553"/>
    </source>
</evidence>
<name>H6SQY0_PARPM</name>
<dbReference type="Proteomes" id="UP000033220">
    <property type="component" value="Chromosome DSM 122"/>
</dbReference>
<evidence type="ECO:0000313" key="14">
    <source>
        <dbReference type="EMBL" id="CCG07445.1"/>
    </source>
</evidence>
<dbReference type="InterPro" id="IPR013655">
    <property type="entry name" value="PAS_fold_3"/>
</dbReference>
<dbReference type="SMART" id="SM00091">
    <property type="entry name" value="PAS"/>
    <property type="match status" value="4"/>
</dbReference>
<dbReference type="PATRIC" id="fig|1150469.3.peg.942"/>
<keyword evidence="4" id="KW-0597">Phosphoprotein</keyword>
<dbReference type="GO" id="GO:0009927">
    <property type="term" value="F:histidine phosphotransfer kinase activity"/>
    <property type="evidence" value="ECO:0007669"/>
    <property type="project" value="TreeGrafter"/>
</dbReference>
<feature type="domain" description="PAC" evidence="13">
    <location>
        <begin position="440"/>
        <end position="490"/>
    </location>
</feature>
<evidence type="ECO:0000256" key="6">
    <source>
        <dbReference type="ARBA" id="ARBA00022741"/>
    </source>
</evidence>
<keyword evidence="9" id="KW-0902">Two-component regulatory system</keyword>
<dbReference type="GO" id="GO:0000155">
    <property type="term" value="F:phosphorelay sensor kinase activity"/>
    <property type="evidence" value="ECO:0007669"/>
    <property type="project" value="InterPro"/>
</dbReference>
<dbReference type="PANTHER" id="PTHR43047:SF72">
    <property type="entry name" value="OSMOSENSING HISTIDINE PROTEIN KINASE SLN1"/>
    <property type="match status" value="1"/>
</dbReference>
<dbReference type="KEGG" id="rpm:RSPPHO_00819"/>
<dbReference type="eggNOG" id="COG2205">
    <property type="taxonomic scope" value="Bacteria"/>
</dbReference>
<gene>
    <name evidence="14" type="ORF">RSPPHO_00819</name>
</gene>
<dbReference type="InterPro" id="IPR036097">
    <property type="entry name" value="HisK_dim/P_sf"/>
</dbReference>
<dbReference type="AlphaFoldDB" id="H6SQY0"/>
<dbReference type="FunFam" id="1.10.287.130:FF:000038">
    <property type="entry name" value="Sensory transduction histidine kinase"/>
    <property type="match status" value="1"/>
</dbReference>
<evidence type="ECO:0000259" key="11">
    <source>
        <dbReference type="PROSITE" id="PS50109"/>
    </source>
</evidence>
<feature type="domain" description="Histidine kinase" evidence="11">
    <location>
        <begin position="634"/>
        <end position="854"/>
    </location>
</feature>
<dbReference type="SUPFAM" id="SSF55785">
    <property type="entry name" value="PYP-like sensor domain (PAS domain)"/>
    <property type="match status" value="4"/>
</dbReference>
<protein>
    <recommendedName>
        <fullName evidence="3">histidine kinase</fullName>
        <ecNumber evidence="3">2.7.13.3</ecNumber>
    </recommendedName>
</protein>
<dbReference type="PROSITE" id="PS50113">
    <property type="entry name" value="PAC"/>
    <property type="match status" value="2"/>
</dbReference>
<keyword evidence="7" id="KW-0418">Kinase</keyword>
<evidence type="ECO:0000256" key="1">
    <source>
        <dbReference type="ARBA" id="ARBA00000085"/>
    </source>
</evidence>
<feature type="domain" description="PAC" evidence="13">
    <location>
        <begin position="566"/>
        <end position="616"/>
    </location>
</feature>
<dbReference type="Pfam" id="PF02518">
    <property type="entry name" value="HATPase_c"/>
    <property type="match status" value="1"/>
</dbReference>
<dbReference type="PRINTS" id="PR00344">
    <property type="entry name" value="BCTRLSENSOR"/>
</dbReference>
<keyword evidence="15" id="KW-1185">Reference proteome</keyword>
<evidence type="ECO:0000256" key="7">
    <source>
        <dbReference type="ARBA" id="ARBA00022777"/>
    </source>
</evidence>
<evidence type="ECO:0000259" key="13">
    <source>
        <dbReference type="PROSITE" id="PS50113"/>
    </source>
</evidence>
<dbReference type="InterPro" id="IPR000700">
    <property type="entry name" value="PAS-assoc_C"/>
</dbReference>
<accession>H6SQY0</accession>
<keyword evidence="8" id="KW-0067">ATP-binding</keyword>
<keyword evidence="6" id="KW-0547">Nucleotide-binding</keyword>
<dbReference type="CDD" id="cd16922">
    <property type="entry name" value="HATPase_EvgS-ArcB-TorS-like"/>
    <property type="match status" value="1"/>
</dbReference>
<feature type="domain" description="PAS" evidence="12">
    <location>
        <begin position="491"/>
        <end position="562"/>
    </location>
</feature>
<dbReference type="Pfam" id="PF00512">
    <property type="entry name" value="HisKA"/>
    <property type="match status" value="1"/>
</dbReference>
<dbReference type="STRING" id="1150469.RSPPHO_00819"/>
<evidence type="ECO:0000256" key="10">
    <source>
        <dbReference type="ARBA" id="ARBA00023136"/>
    </source>
</evidence>
<dbReference type="GO" id="GO:0005886">
    <property type="term" value="C:plasma membrane"/>
    <property type="evidence" value="ECO:0007669"/>
    <property type="project" value="TreeGrafter"/>
</dbReference>
<dbReference type="HOGENOM" id="CLU_000445_114_71_5"/>
<dbReference type="GO" id="GO:0005524">
    <property type="term" value="F:ATP binding"/>
    <property type="evidence" value="ECO:0007669"/>
    <property type="project" value="UniProtKB-KW"/>
</dbReference>
<dbReference type="Pfam" id="PF13426">
    <property type="entry name" value="PAS_9"/>
    <property type="match status" value="1"/>
</dbReference>
<comment type="subcellular location">
    <subcellularLocation>
        <location evidence="2">Membrane</location>
    </subcellularLocation>
</comment>
<dbReference type="CDD" id="cd00082">
    <property type="entry name" value="HisKA"/>
    <property type="match status" value="1"/>
</dbReference>
<dbReference type="InterPro" id="IPR004358">
    <property type="entry name" value="Sig_transdc_His_kin-like_C"/>
</dbReference>
<dbReference type="InterPro" id="IPR000014">
    <property type="entry name" value="PAS"/>
</dbReference>
<dbReference type="CDD" id="cd00130">
    <property type="entry name" value="PAS"/>
    <property type="match status" value="2"/>
</dbReference>
<dbReference type="InterPro" id="IPR003661">
    <property type="entry name" value="HisK_dim/P_dom"/>
</dbReference>
<feature type="domain" description="PAS" evidence="12">
    <location>
        <begin position="366"/>
        <end position="413"/>
    </location>
</feature>
<dbReference type="InterPro" id="IPR001610">
    <property type="entry name" value="PAC"/>
</dbReference>
<dbReference type="NCBIfam" id="TIGR00229">
    <property type="entry name" value="sensory_box"/>
    <property type="match status" value="2"/>
</dbReference>
<evidence type="ECO:0000256" key="5">
    <source>
        <dbReference type="ARBA" id="ARBA00022679"/>
    </source>
</evidence>
<keyword evidence="10" id="KW-0472">Membrane</keyword>